<dbReference type="AlphaFoldDB" id="A0A3P6RXJ9"/>
<evidence type="ECO:0000313" key="2">
    <source>
        <dbReference type="Proteomes" id="UP000271889"/>
    </source>
</evidence>
<accession>A0A3P6RXJ9</accession>
<keyword evidence="2" id="KW-1185">Reference proteome</keyword>
<organism evidence="1 2">
    <name type="scientific">Cylicostephanus goldi</name>
    <name type="common">Nematode worm</name>
    <dbReference type="NCBI Taxonomy" id="71465"/>
    <lineage>
        <taxon>Eukaryota</taxon>
        <taxon>Metazoa</taxon>
        <taxon>Ecdysozoa</taxon>
        <taxon>Nematoda</taxon>
        <taxon>Chromadorea</taxon>
        <taxon>Rhabditida</taxon>
        <taxon>Rhabditina</taxon>
        <taxon>Rhabditomorpha</taxon>
        <taxon>Strongyloidea</taxon>
        <taxon>Strongylidae</taxon>
        <taxon>Cylicostephanus</taxon>
    </lineage>
</organism>
<sequence length="400" mass="46758">MVADIPHNIDIHHYCDSLHARNVYRLRDSEAVMLQSYLRVRDLPMIENPVVFEFDHAERCEEVVRTQSANRYFNRMPLPRIFLPGHDCWTNCHKGIMAYDLMWSAEHLGIEEKIVKCVNFGLIDYIRSRNLLRGKIPKLNWGESCFDRLPWKWNIISDVNNNACQLELMFHDEDDGLSVFQYITDRHADFRYRDDQLHPVQITVRPSYNILLPVTYQVRVCSDKFLRDLYEEECNEVAGLGDRNAYLKIGDVSWKNGCEEDDNCFGEIRIGGWPFDYGASYVELARTKFRGKAVIETDVLNEKINLVGCGAERAMRKLSYFVKNRNEFMLSCSTPVENFLCSPLRTILIASPCYLEKLRKYVCCSKLELVNKTHINFEGTVQQYDLLCAFFGKMDIEVRF</sequence>
<dbReference type="Proteomes" id="UP000271889">
    <property type="component" value="Unassembled WGS sequence"/>
</dbReference>
<dbReference type="OrthoDB" id="61092at2759"/>
<protein>
    <submittedName>
        <fullName evidence="1">Uncharacterized protein</fullName>
    </submittedName>
</protein>
<dbReference type="EMBL" id="UYRV01002576">
    <property type="protein sequence ID" value="VDK48904.1"/>
    <property type="molecule type" value="Genomic_DNA"/>
</dbReference>
<reference evidence="1 2" key="1">
    <citation type="submission" date="2018-11" db="EMBL/GenBank/DDBJ databases">
        <authorList>
            <consortium name="Pathogen Informatics"/>
        </authorList>
    </citation>
    <scope>NUCLEOTIDE SEQUENCE [LARGE SCALE GENOMIC DNA]</scope>
</reference>
<evidence type="ECO:0000313" key="1">
    <source>
        <dbReference type="EMBL" id="VDK48904.1"/>
    </source>
</evidence>
<gene>
    <name evidence="1" type="ORF">CGOC_LOCUS1399</name>
</gene>
<name>A0A3P6RXJ9_CYLGO</name>
<proteinExistence type="predicted"/>